<keyword evidence="1" id="KW-0812">Transmembrane</keyword>
<keyword evidence="3" id="KW-1185">Reference proteome</keyword>
<evidence type="ECO:0000313" key="3">
    <source>
        <dbReference type="Proteomes" id="UP000256779"/>
    </source>
</evidence>
<dbReference type="InterPro" id="IPR018706">
    <property type="entry name" value="DUF2214_membrane"/>
</dbReference>
<feature type="transmembrane region" description="Helical" evidence="1">
    <location>
        <begin position="47"/>
        <end position="67"/>
    </location>
</feature>
<keyword evidence="1" id="KW-0472">Membrane</keyword>
<gene>
    <name evidence="2" type="ORF">C7460_111155</name>
</gene>
<dbReference type="AlphaFoldDB" id="A0A3D9L3Z3"/>
<sequence>MSLFILIKYIHYASIFLVVSTLVTELLMIKPIMSREELRKLARIDALYGLGAVLTLIAGLTLWFFVGKPAAFYTGNWTFILKVVLFTLVGVLSIWPTMYFIRERKGEQSDFVTVPAKIRQLIRAEVILVWLIPLLAVLMANGFDLFR</sequence>
<dbReference type="OrthoDB" id="826511at2"/>
<proteinExistence type="predicted"/>
<keyword evidence="1" id="KW-1133">Transmembrane helix</keyword>
<comment type="caution">
    <text evidence="2">The sequence shown here is derived from an EMBL/GenBank/DDBJ whole genome shotgun (WGS) entry which is preliminary data.</text>
</comment>
<dbReference type="Proteomes" id="UP000256779">
    <property type="component" value="Unassembled WGS sequence"/>
</dbReference>
<dbReference type="EMBL" id="QREG01000011">
    <property type="protein sequence ID" value="RED98013.1"/>
    <property type="molecule type" value="Genomic_DNA"/>
</dbReference>
<reference evidence="2 3" key="1">
    <citation type="submission" date="2018-07" db="EMBL/GenBank/DDBJ databases">
        <title>Genomic Encyclopedia of Type Strains, Phase IV (KMG-IV): sequencing the most valuable type-strain genomes for metagenomic binning, comparative biology and taxonomic classification.</title>
        <authorList>
            <person name="Goeker M."/>
        </authorList>
    </citation>
    <scope>NUCLEOTIDE SEQUENCE [LARGE SCALE GENOMIC DNA]</scope>
    <source>
        <strain evidence="2 3">DSM 4134</strain>
    </source>
</reference>
<feature type="transmembrane region" description="Helical" evidence="1">
    <location>
        <begin position="122"/>
        <end position="143"/>
    </location>
</feature>
<dbReference type="Pfam" id="PF09980">
    <property type="entry name" value="DUF2214"/>
    <property type="match status" value="1"/>
</dbReference>
<protein>
    <submittedName>
        <fullName evidence="2">Putative membrane protein</fullName>
    </submittedName>
</protein>
<name>A0A3D9L3Z3_MARFU</name>
<evidence type="ECO:0000313" key="2">
    <source>
        <dbReference type="EMBL" id="RED98013.1"/>
    </source>
</evidence>
<dbReference type="RefSeq" id="WP_115868534.1">
    <property type="nucleotide sequence ID" value="NZ_QREG01000011.1"/>
</dbReference>
<accession>A0A3D9L3Z3</accession>
<evidence type="ECO:0000256" key="1">
    <source>
        <dbReference type="SAM" id="Phobius"/>
    </source>
</evidence>
<feature type="transmembrane region" description="Helical" evidence="1">
    <location>
        <begin position="6"/>
        <end position="27"/>
    </location>
</feature>
<feature type="transmembrane region" description="Helical" evidence="1">
    <location>
        <begin position="79"/>
        <end position="101"/>
    </location>
</feature>
<organism evidence="2 3">
    <name type="scientific">Marinoscillum furvescens DSM 4134</name>
    <dbReference type="NCBI Taxonomy" id="1122208"/>
    <lineage>
        <taxon>Bacteria</taxon>
        <taxon>Pseudomonadati</taxon>
        <taxon>Bacteroidota</taxon>
        <taxon>Cytophagia</taxon>
        <taxon>Cytophagales</taxon>
        <taxon>Reichenbachiellaceae</taxon>
        <taxon>Marinoscillum</taxon>
    </lineage>
</organism>